<evidence type="ECO:0000313" key="2">
    <source>
        <dbReference type="EMBL" id="EGF99383.1"/>
    </source>
</evidence>
<dbReference type="InterPro" id="IPR046496">
    <property type="entry name" value="DUF6589"/>
</dbReference>
<protein>
    <recommendedName>
        <fullName evidence="1">DUF6589 domain-containing protein</fullName>
    </recommendedName>
</protein>
<dbReference type="InParanoid" id="F4S7J4"/>
<evidence type="ECO:0000259" key="1">
    <source>
        <dbReference type="Pfam" id="PF20231"/>
    </source>
</evidence>
<feature type="domain" description="DUF6589" evidence="1">
    <location>
        <begin position="318"/>
        <end position="524"/>
    </location>
</feature>
<proteinExistence type="predicted"/>
<accession>F4S7J4</accession>
<dbReference type="Pfam" id="PF20231">
    <property type="entry name" value="DUF6589"/>
    <property type="match status" value="1"/>
</dbReference>
<evidence type="ECO:0000313" key="3">
    <source>
        <dbReference type="Proteomes" id="UP000001072"/>
    </source>
</evidence>
<name>F4S7J4_MELLP</name>
<dbReference type="VEuPathDB" id="FungiDB:MELLADRAFT_112772"/>
<dbReference type="HOGENOM" id="CLU_009176_3_1_1"/>
<dbReference type="Proteomes" id="UP000001072">
    <property type="component" value="Unassembled WGS sequence"/>
</dbReference>
<keyword evidence="3" id="KW-1185">Reference proteome</keyword>
<dbReference type="AlphaFoldDB" id="F4S7J4"/>
<sequence>MSNPSTATLNKEVPKTVKKAVLICDYMTKLDMSPKEFMVTFLSSTHEDILFRQRISKVGKGARETRSIFKNLGRLTVASNKGRDVWETLILDEASQIVNAQEITRGTFPQGAFVSSNAITPDFFSDIYDTLRNGQVKSGMKFLHTLIYRKIAHAMKKNDVVQYEEDIAVPVVQLSSQSSVESSLPGNSHVEGALDEETVLSMENMVLIKSTPASIADHKLHKVPTMVCAMIAMTCNRRSNAIPVANGLMALASGVSCRVHEWLHTLGLTTSRKSVLQALEHFRVLQEKRMMDLFKINHKLMPDLGRPAFIEAMAAADRKPVNMALFTPSPAESNHWRLTVRAQLAKTLRDYIEQIPGGRDLKKLPLLVVRPPPVDPIVLQKSDIHFLRMMDAPDSSAEGVTRVLDQIMAQIGMDADTYSKHLLVAGGDVGSNQLVESLRVKRFPPIDSVEGYDWILSVFGGAHTTWNFTKSLWAHHWGHPERGDDTGVWRSAFSLGLEYKKPPASQDFNTIMRSCQIVHKANMVFISRDEAQTSTG</sequence>
<organism evidence="3">
    <name type="scientific">Melampsora larici-populina (strain 98AG31 / pathotype 3-4-7)</name>
    <name type="common">Poplar leaf rust fungus</name>
    <dbReference type="NCBI Taxonomy" id="747676"/>
    <lineage>
        <taxon>Eukaryota</taxon>
        <taxon>Fungi</taxon>
        <taxon>Dikarya</taxon>
        <taxon>Basidiomycota</taxon>
        <taxon>Pucciniomycotina</taxon>
        <taxon>Pucciniomycetes</taxon>
        <taxon>Pucciniales</taxon>
        <taxon>Melampsoraceae</taxon>
        <taxon>Melampsora</taxon>
    </lineage>
</organism>
<gene>
    <name evidence="2" type="ORF">MELLADRAFT_112772</name>
</gene>
<dbReference type="KEGG" id="mlr:MELLADRAFT_112772"/>
<dbReference type="EMBL" id="GL883160">
    <property type="protein sequence ID" value="EGF99383.1"/>
    <property type="molecule type" value="Genomic_DNA"/>
</dbReference>
<dbReference type="RefSeq" id="XP_007417398.1">
    <property type="nucleotide sequence ID" value="XM_007417336.1"/>
</dbReference>
<reference evidence="3" key="1">
    <citation type="journal article" date="2011" name="Proc. Natl. Acad. Sci. U.S.A.">
        <title>Obligate biotrophy features unraveled by the genomic analysis of rust fungi.</title>
        <authorList>
            <person name="Duplessis S."/>
            <person name="Cuomo C.A."/>
            <person name="Lin Y.-C."/>
            <person name="Aerts A."/>
            <person name="Tisserant E."/>
            <person name="Veneault-Fourrey C."/>
            <person name="Joly D.L."/>
            <person name="Hacquard S."/>
            <person name="Amselem J."/>
            <person name="Cantarel B.L."/>
            <person name="Chiu R."/>
            <person name="Coutinho P.M."/>
            <person name="Feau N."/>
            <person name="Field M."/>
            <person name="Frey P."/>
            <person name="Gelhaye E."/>
            <person name="Goldberg J."/>
            <person name="Grabherr M.G."/>
            <person name="Kodira C.D."/>
            <person name="Kohler A."/>
            <person name="Kuees U."/>
            <person name="Lindquist E.A."/>
            <person name="Lucas S.M."/>
            <person name="Mago R."/>
            <person name="Mauceli E."/>
            <person name="Morin E."/>
            <person name="Murat C."/>
            <person name="Pangilinan J.L."/>
            <person name="Park R."/>
            <person name="Pearson M."/>
            <person name="Quesneville H."/>
            <person name="Rouhier N."/>
            <person name="Sakthikumar S."/>
            <person name="Salamov A.A."/>
            <person name="Schmutz J."/>
            <person name="Selles B."/>
            <person name="Shapiro H."/>
            <person name="Tanguay P."/>
            <person name="Tuskan G.A."/>
            <person name="Henrissat B."/>
            <person name="Van de Peer Y."/>
            <person name="Rouze P."/>
            <person name="Ellis J.G."/>
            <person name="Dodds P.N."/>
            <person name="Schein J.E."/>
            <person name="Zhong S."/>
            <person name="Hamelin R.C."/>
            <person name="Grigoriev I.V."/>
            <person name="Szabo L.J."/>
            <person name="Martin F."/>
        </authorList>
    </citation>
    <scope>NUCLEOTIDE SEQUENCE [LARGE SCALE GENOMIC DNA]</scope>
    <source>
        <strain evidence="3">98AG31 / pathotype 3-4-7</strain>
    </source>
</reference>
<dbReference type="GeneID" id="18924785"/>
<dbReference type="OrthoDB" id="10419618at2759"/>